<evidence type="ECO:0000259" key="2">
    <source>
        <dbReference type="Pfam" id="PF13400"/>
    </source>
</evidence>
<name>A0A093VIK2_9GAMM</name>
<dbReference type="Pfam" id="PF13400">
    <property type="entry name" value="Tad"/>
    <property type="match status" value="1"/>
</dbReference>
<evidence type="ECO:0000256" key="1">
    <source>
        <dbReference type="SAM" id="Phobius"/>
    </source>
</evidence>
<keyword evidence="5" id="KW-1185">Reference proteome</keyword>
<dbReference type="RefSeq" id="WP_039303483.1">
    <property type="nucleotide sequence ID" value="NZ_JQHL01000003.1"/>
</dbReference>
<dbReference type="InterPro" id="IPR036465">
    <property type="entry name" value="vWFA_dom_sf"/>
</dbReference>
<feature type="transmembrane region" description="Helical" evidence="1">
    <location>
        <begin position="37"/>
        <end position="55"/>
    </location>
</feature>
<dbReference type="Proteomes" id="UP000032874">
    <property type="component" value="Unassembled WGS sequence"/>
</dbReference>
<dbReference type="eggNOG" id="COG4961">
    <property type="taxonomic scope" value="Bacteria"/>
</dbReference>
<reference evidence="5 6" key="1">
    <citation type="submission" date="2014-08" db="EMBL/GenBank/DDBJ databases">
        <title>Genome sequences of NCPPB Pectobacterium isolates.</title>
        <authorList>
            <person name="Glover R.H."/>
            <person name="Sapp M."/>
            <person name="Elphinstone J."/>
        </authorList>
    </citation>
    <scope>NUCLEOTIDE SEQUENCE [LARGE SCALE GENOMIC DNA]</scope>
    <source>
        <strain evidence="4 5">NCPPB 2793</strain>
        <strain evidence="3 6">NCPPB 2795</strain>
    </source>
</reference>
<dbReference type="InterPro" id="IPR028087">
    <property type="entry name" value="Tad_N"/>
</dbReference>
<dbReference type="Proteomes" id="UP000032869">
    <property type="component" value="Unassembled WGS sequence"/>
</dbReference>
<protein>
    <recommendedName>
        <fullName evidence="2">Putative Flp pilus-assembly TadG-like N-terminal domain-containing protein</fullName>
    </recommendedName>
</protein>
<dbReference type="SUPFAM" id="SSF53300">
    <property type="entry name" value="vWA-like"/>
    <property type="match status" value="1"/>
</dbReference>
<gene>
    <name evidence="4" type="ORF">JV35_09875</name>
    <name evidence="3" type="ORF">KP22_09200</name>
</gene>
<dbReference type="EMBL" id="JQHM01000002">
    <property type="protein sequence ID" value="KFX06022.1"/>
    <property type="molecule type" value="Genomic_DNA"/>
</dbReference>
<dbReference type="STRING" id="55207.KP22_09200"/>
<keyword evidence="1" id="KW-0472">Membrane</keyword>
<proteinExistence type="predicted"/>
<keyword evidence="1" id="KW-1133">Transmembrane helix</keyword>
<evidence type="ECO:0000313" key="6">
    <source>
        <dbReference type="Proteomes" id="UP000032874"/>
    </source>
</evidence>
<dbReference type="AlphaFoldDB" id="A0A093VIK2"/>
<accession>A0A093VIK2</accession>
<dbReference type="OrthoDB" id="8624254at2"/>
<feature type="domain" description="Putative Flp pilus-assembly TadG-like N-terminal" evidence="2">
    <location>
        <begin position="34"/>
        <end position="78"/>
    </location>
</feature>
<evidence type="ECO:0000313" key="4">
    <source>
        <dbReference type="EMBL" id="KFX20403.1"/>
    </source>
</evidence>
<sequence length="543" mass="60249">MKKTLQNRSVKKDDTGITLFWREHLSAFIQQEKGAGTAFYTLGAMALLVTAAFIVDTSTATGDATQIKRATDAAALAVGHQATINGEEYSQEDTNKLAYEYVKNNLGMNKSLSEKLVASDVSVTEGRNSATRKTYTVTAAFETKPGLLSLGVKKQEVYSTSEVINRPTEIAFVMPVTGDMSEGDIRSLKSVSRAFVERMLSSADGKRDNLWLSLVPYSQSVNVYDAEDANRIRRWSTPSALNPPELRSLFASGVVSSLADRRFPDRRANLLCMYRGLGREENFFWDEPPAGQFRVYYRHDLPQNGSPGAPPISWRGPNPDLYPWDNNSNAVDTRWIVADKGCPNAALMPLTNEESRLNQRIDQFSARFNVNYAIGMSWAGAALSPNMRGSDGWGDARLPLDFNLDGNGDGQKVIVMMANTIGNWFDTDGYNFNRNQFSGSTGSDVAREFAQQRFRDLCSSFRARNIKFYFVGIRPGDPEDFGRNLFDREATPGLLVCTEGEKRMSFIDGAGFGAEGVEDQLIQRLDRIAGQIETEGGYVRLIE</sequence>
<evidence type="ECO:0000313" key="3">
    <source>
        <dbReference type="EMBL" id="KFX06022.1"/>
    </source>
</evidence>
<evidence type="ECO:0000313" key="5">
    <source>
        <dbReference type="Proteomes" id="UP000032869"/>
    </source>
</evidence>
<dbReference type="EMBL" id="JQHL01000003">
    <property type="protein sequence ID" value="KFX20403.1"/>
    <property type="molecule type" value="Genomic_DNA"/>
</dbReference>
<organism evidence="3 6">
    <name type="scientific">Pectobacterium betavasculorum</name>
    <dbReference type="NCBI Taxonomy" id="55207"/>
    <lineage>
        <taxon>Bacteria</taxon>
        <taxon>Pseudomonadati</taxon>
        <taxon>Pseudomonadota</taxon>
        <taxon>Gammaproteobacteria</taxon>
        <taxon>Enterobacterales</taxon>
        <taxon>Pectobacteriaceae</taxon>
        <taxon>Pectobacterium</taxon>
    </lineage>
</organism>
<comment type="caution">
    <text evidence="3">The sequence shown here is derived from an EMBL/GenBank/DDBJ whole genome shotgun (WGS) entry which is preliminary data.</text>
</comment>
<keyword evidence="1" id="KW-0812">Transmembrane</keyword>